<sequence>MRIFACILLACLACASDGDELGLFQLCVSDCVKDQCVNKEAQLPLNLRLLLWDCESNCDYMCQRAVTADRIARGKEVLQFHGKWPFLRMYGMQEPASVLFSLMNLAAHVQGLLSLKTLTSNKKISESAQYLYYSALIWGVAGINTWIWSAVFHARDTLITERLDYFSAALLMLMSLNYAIVRTFHFYEAGKSSYRKAVFYVIASIYVLHVSYLSYDWSYTYNMQANVAFGIASFMMWLVFTFKETYSILPPPKWSNLPFICSASLIAGASLELFDFPPIADMIDSHSLWHLFTVLPTWAWYQFLYRDISYFDQASKKRRD</sequence>
<feature type="transmembrane region" description="Helical" evidence="7">
    <location>
        <begin position="286"/>
        <end position="305"/>
    </location>
</feature>
<evidence type="ECO:0000256" key="2">
    <source>
        <dbReference type="ARBA" id="ARBA00022502"/>
    </source>
</evidence>
<reference evidence="9" key="1">
    <citation type="submission" date="2016-02" db="EMBL/GenBank/DDBJ databases">
        <title>Comparative genomics of biotechnologically important yeasts.</title>
        <authorList>
            <consortium name="DOE Joint Genome Institute"/>
            <person name="Riley R."/>
            <person name="Haridas S."/>
            <person name="Wolfe K.H."/>
            <person name="Lopes M.R."/>
            <person name="Hittinger C.T."/>
            <person name="Goker M."/>
            <person name="Salamov A."/>
            <person name="Wisecaver J."/>
            <person name="Long T.M."/>
            <person name="Aerts A.L."/>
            <person name="Barry K."/>
            <person name="Choi C."/>
            <person name="Clum A."/>
            <person name="Coughlan A.Y."/>
            <person name="Deshpande S."/>
            <person name="Douglass A.P."/>
            <person name="Hanson S.J."/>
            <person name="Klenk H.-P."/>
            <person name="Labutti K."/>
            <person name="Lapidus A."/>
            <person name="Lindquist E."/>
            <person name="Lipzen A."/>
            <person name="Meier-Kolthoff J.P."/>
            <person name="Ohm R.A."/>
            <person name="Otillar R.P."/>
            <person name="Pangilinan J."/>
            <person name="Peng Y."/>
            <person name="Rokas A."/>
            <person name="Rosa C.A."/>
            <person name="Scheuner C."/>
            <person name="Sibirny A.A."/>
            <person name="Slot J.C."/>
            <person name="Stielow J.B."/>
            <person name="Sun H."/>
            <person name="Kurtzman C.P."/>
            <person name="Blackwell M."/>
            <person name="Jeffries T.W."/>
            <person name="Grigoriev I.V."/>
        </authorList>
    </citation>
    <scope>NUCLEOTIDE SEQUENCE [LARGE SCALE GENOMIC DNA]</scope>
    <source>
        <strain evidence="9">NRRL Y-17796</strain>
    </source>
</reference>
<organism evidence="8 9">
    <name type="scientific">Tortispora caseinolytica NRRL Y-17796</name>
    <dbReference type="NCBI Taxonomy" id="767744"/>
    <lineage>
        <taxon>Eukaryota</taxon>
        <taxon>Fungi</taxon>
        <taxon>Dikarya</taxon>
        <taxon>Ascomycota</taxon>
        <taxon>Saccharomycotina</taxon>
        <taxon>Trigonopsidomycetes</taxon>
        <taxon>Trigonopsidales</taxon>
        <taxon>Trigonopsidaceae</taxon>
        <taxon>Tortispora</taxon>
    </lineage>
</organism>
<feature type="transmembrane region" description="Helical" evidence="7">
    <location>
        <begin position="254"/>
        <end position="274"/>
    </location>
</feature>
<dbReference type="PANTHER" id="PTHR13148:SF0">
    <property type="entry name" value="POST-GPI ATTACHMENT TO PROTEINS FACTOR 3"/>
    <property type="match status" value="1"/>
</dbReference>
<accession>A0A1E4TLE9</accession>
<dbReference type="InterPro" id="IPR007217">
    <property type="entry name" value="Per1-like"/>
</dbReference>
<dbReference type="Proteomes" id="UP000095023">
    <property type="component" value="Unassembled WGS sequence"/>
</dbReference>
<gene>
    <name evidence="8" type="ORF">CANCADRAFT_89178</name>
</gene>
<keyword evidence="6 7" id="KW-0472">Membrane</keyword>
<keyword evidence="9" id="KW-1185">Reference proteome</keyword>
<feature type="signal peptide" evidence="7">
    <location>
        <begin position="1"/>
        <end position="18"/>
    </location>
</feature>
<dbReference type="AlphaFoldDB" id="A0A1E4TLE9"/>
<keyword evidence="4 7" id="KW-0732">Signal</keyword>
<comment type="similarity">
    <text evidence="7">Belongs to the PGAP3 family.</text>
</comment>
<dbReference type="Pfam" id="PF04080">
    <property type="entry name" value="Per1"/>
    <property type="match status" value="1"/>
</dbReference>
<proteinExistence type="inferred from homology"/>
<evidence type="ECO:0000313" key="9">
    <source>
        <dbReference type="Proteomes" id="UP000095023"/>
    </source>
</evidence>
<comment type="caution">
    <text evidence="7">Lacks conserved residue(s) required for the propagation of feature annotation.</text>
</comment>
<dbReference type="OrthoDB" id="419770at2759"/>
<comment type="function">
    <text evidence="7">Involved in the lipid remodeling steps of GPI-anchor maturation.</text>
</comment>
<dbReference type="GO" id="GO:0016788">
    <property type="term" value="F:hydrolase activity, acting on ester bonds"/>
    <property type="evidence" value="ECO:0007669"/>
    <property type="project" value="TreeGrafter"/>
</dbReference>
<evidence type="ECO:0000256" key="1">
    <source>
        <dbReference type="ARBA" id="ARBA00004127"/>
    </source>
</evidence>
<protein>
    <recommendedName>
        <fullName evidence="7">Post-GPI attachment to proteins factor 3</fullName>
    </recommendedName>
</protein>
<dbReference type="GO" id="GO:0005789">
    <property type="term" value="C:endoplasmic reticulum membrane"/>
    <property type="evidence" value="ECO:0007669"/>
    <property type="project" value="UniProtKB-SubCell"/>
</dbReference>
<name>A0A1E4TLE9_9ASCO</name>
<keyword evidence="3 7" id="KW-0812">Transmembrane</keyword>
<keyword evidence="5 7" id="KW-1133">Transmembrane helix</keyword>
<keyword evidence="7" id="KW-0256">Endoplasmic reticulum</keyword>
<evidence type="ECO:0000256" key="7">
    <source>
        <dbReference type="RuleBase" id="RU365066"/>
    </source>
</evidence>
<feature type="transmembrane region" description="Helical" evidence="7">
    <location>
        <begin position="197"/>
        <end position="215"/>
    </location>
</feature>
<comment type="subcellular location">
    <subcellularLocation>
        <location evidence="1">Endomembrane system</location>
        <topology evidence="1">Multi-pass membrane protein</topology>
    </subcellularLocation>
    <subcellularLocation>
        <location evidence="7">Endoplasmic reticulum membrane</location>
        <topology evidence="7">Multi-pass membrane protein</topology>
    </subcellularLocation>
</comment>
<feature type="chain" id="PRO_5016479336" description="Post-GPI attachment to proteins factor 3" evidence="7">
    <location>
        <begin position="19"/>
        <end position="320"/>
    </location>
</feature>
<evidence type="ECO:0000256" key="5">
    <source>
        <dbReference type="ARBA" id="ARBA00022989"/>
    </source>
</evidence>
<evidence type="ECO:0000256" key="3">
    <source>
        <dbReference type="ARBA" id="ARBA00022692"/>
    </source>
</evidence>
<feature type="transmembrane region" description="Helical" evidence="7">
    <location>
        <begin position="221"/>
        <end position="242"/>
    </location>
</feature>
<evidence type="ECO:0000256" key="6">
    <source>
        <dbReference type="ARBA" id="ARBA00023136"/>
    </source>
</evidence>
<feature type="transmembrane region" description="Helical" evidence="7">
    <location>
        <begin position="130"/>
        <end position="153"/>
    </location>
</feature>
<dbReference type="GO" id="GO:0006506">
    <property type="term" value="P:GPI anchor biosynthetic process"/>
    <property type="evidence" value="ECO:0007669"/>
    <property type="project" value="UniProtKB-KW"/>
</dbReference>
<evidence type="ECO:0000313" key="8">
    <source>
        <dbReference type="EMBL" id="ODV92585.1"/>
    </source>
</evidence>
<dbReference type="PANTHER" id="PTHR13148">
    <property type="entry name" value="PER1-RELATED"/>
    <property type="match status" value="1"/>
</dbReference>
<evidence type="ECO:0000256" key="4">
    <source>
        <dbReference type="ARBA" id="ARBA00022729"/>
    </source>
</evidence>
<feature type="transmembrane region" description="Helical" evidence="7">
    <location>
        <begin position="165"/>
        <end position="185"/>
    </location>
</feature>
<keyword evidence="2 7" id="KW-0337">GPI-anchor biosynthesis</keyword>
<dbReference type="EMBL" id="KV453841">
    <property type="protein sequence ID" value="ODV92585.1"/>
    <property type="molecule type" value="Genomic_DNA"/>
</dbReference>